<evidence type="ECO:0000313" key="3">
    <source>
        <dbReference type="Proteomes" id="UP001228905"/>
    </source>
</evidence>
<evidence type="ECO:0000313" key="2">
    <source>
        <dbReference type="EMBL" id="MDQ0465338.1"/>
    </source>
</evidence>
<feature type="compositionally biased region" description="Basic residues" evidence="1">
    <location>
        <begin position="242"/>
        <end position="254"/>
    </location>
</feature>
<reference evidence="2 3" key="1">
    <citation type="submission" date="2023-07" db="EMBL/GenBank/DDBJ databases">
        <title>Genomic Encyclopedia of Type Strains, Phase IV (KMG-IV): sequencing the most valuable type-strain genomes for metagenomic binning, comparative biology and taxonomic classification.</title>
        <authorList>
            <person name="Goeker M."/>
        </authorList>
    </citation>
    <scope>NUCLEOTIDE SEQUENCE [LARGE SCALE GENOMIC DNA]</scope>
    <source>
        <strain evidence="2 3">DSM 18695</strain>
    </source>
</reference>
<sequence>MTDPVEAPFLEIYPTDERPPEIVPGRPQRAWMEAFADRHPYRCLPLAMANTTGWEILNPIPFTAEWNGGKATTDIKLTPDRPDPKFRDLVKSHFSSGIITFHPGYLFRTSPGWSMWAGGAPNHIKDGIQPLVGLVETDWLPFPFTMNWIFTRPGRVRFEKGEPFCFVTLTQDKAMAETKPIIKSLDRNVELHGQYTAWYERREEFNNRIYKREPEALREAWQRFYFKGEMPEGHGEAPPTHVNKRRLNAPKRGV</sequence>
<proteinExistence type="predicted"/>
<feature type="region of interest" description="Disordered" evidence="1">
    <location>
        <begin position="232"/>
        <end position="254"/>
    </location>
</feature>
<accession>A0ABU0ITK3</accession>
<comment type="caution">
    <text evidence="2">The sequence shown here is derived from an EMBL/GenBank/DDBJ whole genome shotgun (WGS) entry which is preliminary data.</text>
</comment>
<dbReference type="InterPro" id="IPR045709">
    <property type="entry name" value="DUF6065"/>
</dbReference>
<dbReference type="EMBL" id="JAUSVS010000006">
    <property type="protein sequence ID" value="MDQ0465338.1"/>
    <property type="molecule type" value="Genomic_DNA"/>
</dbReference>
<name>A0ABU0ITK3_9CAUL</name>
<organism evidence="2 3">
    <name type="scientific">Caulobacter ginsengisoli</name>
    <dbReference type="NCBI Taxonomy" id="400775"/>
    <lineage>
        <taxon>Bacteria</taxon>
        <taxon>Pseudomonadati</taxon>
        <taxon>Pseudomonadota</taxon>
        <taxon>Alphaproteobacteria</taxon>
        <taxon>Caulobacterales</taxon>
        <taxon>Caulobacteraceae</taxon>
        <taxon>Caulobacter</taxon>
    </lineage>
</organism>
<protein>
    <submittedName>
        <fullName evidence="2">Uncharacterized protein</fullName>
    </submittedName>
</protein>
<dbReference type="RefSeq" id="WP_307350568.1">
    <property type="nucleotide sequence ID" value="NZ_JAUSVS010000006.1"/>
</dbReference>
<dbReference type="Proteomes" id="UP001228905">
    <property type="component" value="Unassembled WGS sequence"/>
</dbReference>
<keyword evidence="3" id="KW-1185">Reference proteome</keyword>
<evidence type="ECO:0000256" key="1">
    <source>
        <dbReference type="SAM" id="MobiDB-lite"/>
    </source>
</evidence>
<gene>
    <name evidence="2" type="ORF">QO010_003125</name>
</gene>
<dbReference type="Pfam" id="PF19541">
    <property type="entry name" value="DUF6065"/>
    <property type="match status" value="1"/>
</dbReference>